<name>A0A4V2MUT6_9APHY</name>
<dbReference type="OrthoDB" id="2746049at2759"/>
<dbReference type="AlphaFoldDB" id="A0A4V2MUT6"/>
<dbReference type="EMBL" id="RWJN01000734">
    <property type="protein sequence ID" value="TCD59807.1"/>
    <property type="molecule type" value="Genomic_DNA"/>
</dbReference>
<proteinExistence type="predicted"/>
<dbReference type="Gene3D" id="1.20.1280.50">
    <property type="match status" value="1"/>
</dbReference>
<gene>
    <name evidence="1" type="ORF">EIP91_011410</name>
</gene>
<organism evidence="1 2">
    <name type="scientific">Steccherinum ochraceum</name>
    <dbReference type="NCBI Taxonomy" id="92696"/>
    <lineage>
        <taxon>Eukaryota</taxon>
        <taxon>Fungi</taxon>
        <taxon>Dikarya</taxon>
        <taxon>Basidiomycota</taxon>
        <taxon>Agaricomycotina</taxon>
        <taxon>Agaricomycetes</taxon>
        <taxon>Polyporales</taxon>
        <taxon>Steccherinaceae</taxon>
        <taxon>Steccherinum</taxon>
    </lineage>
</organism>
<dbReference type="Proteomes" id="UP000292702">
    <property type="component" value="Unassembled WGS sequence"/>
</dbReference>
<sequence>MLTEKIRGYGDEAEGMLATLSLVERDAFAQNEDLRSRECLRQEFARLQRALSSSLRTTRAIQNSLCSINRLPEDIFVLILKLVQDDAVGVGPFPTYESAFASELTDEPRSWNTWDHWIRLLHVCRRWRHIMLRNAFLWRTVILDGSVRPIEKLLDFFLARAGSGALRVFVVMDEEDEDYEYPDSLIALSCQMHRIQELRIRCQPLVILPDLRDPAPLLENLDITYTYQTVRGLDETGLKVDLPLLFGEQSPHLCRLTLRNVTSLDNFQFKDLTHLCLEGLQNDYRADSLNYADLLNLLNANFDLQVLFIHTLSCWIDEEISYPVDLDHDVELPFLKRLFLSGSSGQVSRLLSDLMLPRGLCMQIELTYQSEDENGVFDFLPDPHTKLFNLEDISSLEVDLSAGPLDTLQHKINAVGPSGSFRVIAVPEVATGRPLQQPTILESSLNLRDFSLDSFSSLTELWVTCPNGPHSTQTRPDWSLSFNSLPLLEMLVVIGKAPSVVDILMALATCPPLSTLQTLWIGCPPTEYIANVIRSCIRQHTSICQVTIRSSDEAPGGTEEWETLAVLGEAVDDVEVVDDFPTKGIDLPPWAYETLSRDGRIWWNAWRD</sequence>
<comment type="caution">
    <text evidence="1">The sequence shown here is derived from an EMBL/GenBank/DDBJ whole genome shotgun (WGS) entry which is preliminary data.</text>
</comment>
<accession>A0A4V2MUT6</accession>
<keyword evidence="2" id="KW-1185">Reference proteome</keyword>
<reference evidence="1 2" key="1">
    <citation type="submission" date="2018-11" db="EMBL/GenBank/DDBJ databases">
        <title>Genome assembly of Steccherinum ochraceum LE-BIN_3174, the white-rot fungus of the Steccherinaceae family (The Residual Polyporoid clade, Polyporales, Basidiomycota).</title>
        <authorList>
            <person name="Fedorova T.V."/>
            <person name="Glazunova O.A."/>
            <person name="Landesman E.O."/>
            <person name="Moiseenko K.V."/>
            <person name="Psurtseva N.V."/>
            <person name="Savinova O.S."/>
            <person name="Shakhova N.V."/>
            <person name="Tyazhelova T.V."/>
            <person name="Vasina D.V."/>
        </authorList>
    </citation>
    <scope>NUCLEOTIDE SEQUENCE [LARGE SCALE GENOMIC DNA]</scope>
    <source>
        <strain evidence="1 2">LE-BIN_3174</strain>
    </source>
</reference>
<protein>
    <submittedName>
        <fullName evidence="1">Uncharacterized protein</fullName>
    </submittedName>
</protein>
<evidence type="ECO:0000313" key="2">
    <source>
        <dbReference type="Proteomes" id="UP000292702"/>
    </source>
</evidence>
<evidence type="ECO:0000313" key="1">
    <source>
        <dbReference type="EMBL" id="TCD59807.1"/>
    </source>
</evidence>